<sequence length="195" mass="22175">MSKRRPYLNEPRFIRELPHKASTYLQAFTIAESNALKSIMYKVVDYTKALLTSAPTSRESRLFSVTGDDSRRFDGVELRRSARICTSYVPIGIGEGQREASPKEGKEEQDKEEDKYDELTTTRQPATATAVVTGTKLLCTYIDVTKTVLDRISAISDLESDLVARRQEYNVLIVDAYAELNNNRDICFNYLKILM</sequence>
<organism evidence="2 3">
    <name type="scientific">Polychaeton citri CBS 116435</name>
    <dbReference type="NCBI Taxonomy" id="1314669"/>
    <lineage>
        <taxon>Eukaryota</taxon>
        <taxon>Fungi</taxon>
        <taxon>Dikarya</taxon>
        <taxon>Ascomycota</taxon>
        <taxon>Pezizomycotina</taxon>
        <taxon>Dothideomycetes</taxon>
        <taxon>Dothideomycetidae</taxon>
        <taxon>Capnodiales</taxon>
        <taxon>Capnodiaceae</taxon>
        <taxon>Polychaeton</taxon>
    </lineage>
</organism>
<protein>
    <submittedName>
        <fullName evidence="2">Uncharacterized protein</fullName>
    </submittedName>
</protein>
<dbReference type="EMBL" id="MU003943">
    <property type="protein sequence ID" value="KAF2715875.1"/>
    <property type="molecule type" value="Genomic_DNA"/>
</dbReference>
<gene>
    <name evidence="2" type="ORF">K431DRAFT_299124</name>
</gene>
<feature type="compositionally biased region" description="Basic and acidic residues" evidence="1">
    <location>
        <begin position="96"/>
        <end position="120"/>
    </location>
</feature>
<evidence type="ECO:0000256" key="1">
    <source>
        <dbReference type="SAM" id="MobiDB-lite"/>
    </source>
</evidence>
<comment type="caution">
    <text evidence="2">The sequence shown here is derived from an EMBL/GenBank/DDBJ whole genome shotgun (WGS) entry which is preliminary data.</text>
</comment>
<evidence type="ECO:0000313" key="3">
    <source>
        <dbReference type="Proteomes" id="UP000799441"/>
    </source>
</evidence>
<proteinExistence type="predicted"/>
<name>A0A9P4UKF5_9PEZI</name>
<reference evidence="2" key="1">
    <citation type="journal article" date="2020" name="Stud. Mycol.">
        <title>101 Dothideomycetes genomes: a test case for predicting lifestyles and emergence of pathogens.</title>
        <authorList>
            <person name="Haridas S."/>
            <person name="Albert R."/>
            <person name="Binder M."/>
            <person name="Bloem J."/>
            <person name="Labutti K."/>
            <person name="Salamov A."/>
            <person name="Andreopoulos B."/>
            <person name="Baker S."/>
            <person name="Barry K."/>
            <person name="Bills G."/>
            <person name="Bluhm B."/>
            <person name="Cannon C."/>
            <person name="Castanera R."/>
            <person name="Culley D."/>
            <person name="Daum C."/>
            <person name="Ezra D."/>
            <person name="Gonzalez J."/>
            <person name="Henrissat B."/>
            <person name="Kuo A."/>
            <person name="Liang C."/>
            <person name="Lipzen A."/>
            <person name="Lutzoni F."/>
            <person name="Magnuson J."/>
            <person name="Mondo S."/>
            <person name="Nolan M."/>
            <person name="Ohm R."/>
            <person name="Pangilinan J."/>
            <person name="Park H.-J."/>
            <person name="Ramirez L."/>
            <person name="Alfaro M."/>
            <person name="Sun H."/>
            <person name="Tritt A."/>
            <person name="Yoshinaga Y."/>
            <person name="Zwiers L.-H."/>
            <person name="Turgeon B."/>
            <person name="Goodwin S."/>
            <person name="Spatafora J."/>
            <person name="Crous P."/>
            <person name="Grigoriev I."/>
        </authorList>
    </citation>
    <scope>NUCLEOTIDE SEQUENCE</scope>
    <source>
        <strain evidence="2">CBS 116435</strain>
    </source>
</reference>
<accession>A0A9P4UKF5</accession>
<dbReference type="Proteomes" id="UP000799441">
    <property type="component" value="Unassembled WGS sequence"/>
</dbReference>
<dbReference type="AlphaFoldDB" id="A0A9P4UKF5"/>
<feature type="region of interest" description="Disordered" evidence="1">
    <location>
        <begin position="95"/>
        <end position="122"/>
    </location>
</feature>
<keyword evidence="3" id="KW-1185">Reference proteome</keyword>
<evidence type="ECO:0000313" key="2">
    <source>
        <dbReference type="EMBL" id="KAF2715875.1"/>
    </source>
</evidence>